<dbReference type="InterPro" id="IPR025751">
    <property type="entry name" value="RsbRD_N_dom"/>
</dbReference>
<dbReference type="Pfam" id="PF13556">
    <property type="entry name" value="HTH_30"/>
    <property type="match status" value="1"/>
</dbReference>
<dbReference type="Proteomes" id="UP000658656">
    <property type="component" value="Unassembled WGS sequence"/>
</dbReference>
<dbReference type="InterPro" id="IPR041522">
    <property type="entry name" value="CdaR_GGDEF"/>
</dbReference>
<reference evidence="5" key="2">
    <citation type="submission" date="2020-09" db="EMBL/GenBank/DDBJ databases">
        <authorList>
            <person name="Sun Q."/>
            <person name="Zhou Y."/>
        </authorList>
    </citation>
    <scope>NUCLEOTIDE SEQUENCE</scope>
    <source>
        <strain evidence="5">CGMCC 4.7679</strain>
    </source>
</reference>
<dbReference type="PANTHER" id="PTHR33744">
    <property type="entry name" value="CARBOHYDRATE DIACID REGULATOR"/>
    <property type="match status" value="1"/>
</dbReference>
<protein>
    <submittedName>
        <fullName evidence="5">ABC transporter substrate-binding protein</fullName>
    </submittedName>
</protein>
<gene>
    <name evidence="5" type="ORF">GCM10017566_69320</name>
</gene>
<dbReference type="InterPro" id="IPR042070">
    <property type="entry name" value="PucR_C-HTH_sf"/>
</dbReference>
<evidence type="ECO:0000256" key="1">
    <source>
        <dbReference type="ARBA" id="ARBA00006754"/>
    </source>
</evidence>
<evidence type="ECO:0000259" key="4">
    <source>
        <dbReference type="Pfam" id="PF17853"/>
    </source>
</evidence>
<dbReference type="RefSeq" id="WP_145938755.1">
    <property type="nucleotide sequence ID" value="NZ_BNAV01000018.1"/>
</dbReference>
<dbReference type="OrthoDB" id="3663486at2"/>
<evidence type="ECO:0000313" key="5">
    <source>
        <dbReference type="EMBL" id="GHF85400.1"/>
    </source>
</evidence>
<comment type="similarity">
    <text evidence="1">Belongs to the CdaR family.</text>
</comment>
<feature type="domain" description="RsbT co-antagonist protein RsbRD N-terminal" evidence="3">
    <location>
        <begin position="24"/>
        <end position="168"/>
    </location>
</feature>
<name>A0A8H9J6W3_9PSEU</name>
<reference evidence="5" key="1">
    <citation type="journal article" date="2014" name="Int. J. Syst. Evol. Microbiol.">
        <title>Complete genome sequence of Corynebacterium casei LMG S-19264T (=DSM 44701T), isolated from a smear-ripened cheese.</title>
        <authorList>
            <consortium name="US DOE Joint Genome Institute (JGI-PGF)"/>
            <person name="Walter F."/>
            <person name="Albersmeier A."/>
            <person name="Kalinowski J."/>
            <person name="Ruckert C."/>
        </authorList>
    </citation>
    <scope>NUCLEOTIDE SEQUENCE</scope>
    <source>
        <strain evidence="5">CGMCC 4.7679</strain>
    </source>
</reference>
<dbReference type="Gene3D" id="1.10.10.2840">
    <property type="entry name" value="PucR C-terminal helix-turn-helix domain"/>
    <property type="match status" value="1"/>
</dbReference>
<evidence type="ECO:0000259" key="3">
    <source>
        <dbReference type="Pfam" id="PF14361"/>
    </source>
</evidence>
<evidence type="ECO:0000313" key="6">
    <source>
        <dbReference type="Proteomes" id="UP000658656"/>
    </source>
</evidence>
<sequence>MLDDEAVTEAVARLAAGLGERVGELTADLLELYSAELPNLVHDDETVVSLLSASLFQNLDTAMRIFQHDIDPHRVEAPAAAMEYARRLAQRGTPVIDLIRAYYLGQSAILNQALAEGRRQVHDPELLGAMMQRALTGAFVFIDRITRQVVSAYQEERDRWLLNRSAVRAARVRELLRGVGTESAVIEAALGYRLRGLHLAMIVWHAVEPSQGNALGSLESVTAAVAEGLPVTGQPLLVPADERCAWVWFPVERAVLPDEDHVQRVLAKAEPTVRLVLGDPGDGIEGFRRSHRQAERVHTLAVTAGEQCERALTFRDVGAIALMTSDLAATRSWVGDILGELATDDEQHERLRETLLVFLATGCSYTAAAAKLTMHKNSVQYRVRKAEEALGRTVADNRLDVELALKVCQRLGTAVLVTP</sequence>
<organism evidence="5 6">
    <name type="scientific">Amycolatopsis bartoniae</name>
    <dbReference type="NCBI Taxonomy" id="941986"/>
    <lineage>
        <taxon>Bacteria</taxon>
        <taxon>Bacillati</taxon>
        <taxon>Actinomycetota</taxon>
        <taxon>Actinomycetes</taxon>
        <taxon>Pseudonocardiales</taxon>
        <taxon>Pseudonocardiaceae</taxon>
        <taxon>Amycolatopsis</taxon>
    </lineage>
</organism>
<dbReference type="Pfam" id="PF14361">
    <property type="entry name" value="RsbRD_N"/>
    <property type="match status" value="1"/>
</dbReference>
<feature type="domain" description="CdaR GGDEF-like" evidence="4">
    <location>
        <begin position="188"/>
        <end position="297"/>
    </location>
</feature>
<keyword evidence="6" id="KW-1185">Reference proteome</keyword>
<dbReference type="EMBL" id="BNAV01000018">
    <property type="protein sequence ID" value="GHF85400.1"/>
    <property type="molecule type" value="Genomic_DNA"/>
</dbReference>
<accession>A0A8H9J6W3</accession>
<dbReference type="InterPro" id="IPR025736">
    <property type="entry name" value="PucR_C-HTH_dom"/>
</dbReference>
<dbReference type="Pfam" id="PF17853">
    <property type="entry name" value="GGDEF_2"/>
    <property type="match status" value="1"/>
</dbReference>
<proteinExistence type="inferred from homology"/>
<dbReference type="InterPro" id="IPR051448">
    <property type="entry name" value="CdaR-like_regulators"/>
</dbReference>
<dbReference type="AlphaFoldDB" id="A0A8H9J6W3"/>
<feature type="domain" description="PucR C-terminal helix-turn-helix" evidence="2">
    <location>
        <begin position="351"/>
        <end position="407"/>
    </location>
</feature>
<comment type="caution">
    <text evidence="5">The sequence shown here is derived from an EMBL/GenBank/DDBJ whole genome shotgun (WGS) entry which is preliminary data.</text>
</comment>
<evidence type="ECO:0000259" key="2">
    <source>
        <dbReference type="Pfam" id="PF13556"/>
    </source>
</evidence>
<dbReference type="PANTHER" id="PTHR33744:SF1">
    <property type="entry name" value="DNA-BINDING TRANSCRIPTIONAL ACTIVATOR ADER"/>
    <property type="match status" value="1"/>
</dbReference>